<dbReference type="EMBL" id="CP009451">
    <property type="protein sequence ID" value="AIR03910.1"/>
    <property type="molecule type" value="Genomic_DNA"/>
</dbReference>
<dbReference type="KEGG" id="cnt:JT31_04580"/>
<keyword evidence="4" id="KW-0732">Signal</keyword>
<evidence type="ECO:0000256" key="4">
    <source>
        <dbReference type="ARBA" id="ARBA00022729"/>
    </source>
</evidence>
<protein>
    <recommendedName>
        <fullName evidence="3">Curli assembly protein CsgC</fullName>
    </recommendedName>
</protein>
<dbReference type="OrthoDB" id="6629380at2"/>
<name>A0A089RBI1_9ENTR</name>
<keyword evidence="6" id="KW-0143">Chaperone</keyword>
<evidence type="ECO:0000313" key="8">
    <source>
        <dbReference type="Proteomes" id="UP000029481"/>
    </source>
</evidence>
<dbReference type="InterPro" id="IPR053722">
    <property type="entry name" value="Curli_assembly_CsgC/AgfC"/>
</dbReference>
<proteinExistence type="inferred from homology"/>
<dbReference type="Proteomes" id="UP000029481">
    <property type="component" value="Chromosome"/>
</dbReference>
<accession>A0A089RBI1</accession>
<dbReference type="GO" id="GO:0042597">
    <property type="term" value="C:periplasmic space"/>
    <property type="evidence" value="ECO:0007669"/>
    <property type="project" value="UniProtKB-SubCell"/>
</dbReference>
<dbReference type="NCBIfam" id="NF041112">
    <property type="entry name" value="chap_CsgH_alph"/>
    <property type="match status" value="1"/>
</dbReference>
<dbReference type="AlphaFoldDB" id="A0A089RBI1"/>
<reference evidence="7 8" key="1">
    <citation type="submission" date="2014-09" db="EMBL/GenBank/DDBJ databases">
        <title>Cedecea neteri SSMD04 Genome Sequencing.</title>
        <authorList>
            <person name="Tan J.-Y."/>
        </authorList>
    </citation>
    <scope>NUCLEOTIDE SEQUENCE [LARGE SCALE GENOMIC DNA]</scope>
    <source>
        <strain evidence="7 8">SSMD04</strain>
    </source>
</reference>
<dbReference type="InterPro" id="IPR047726">
    <property type="entry name" value="CsgH_dom"/>
</dbReference>
<sequence>MHTLVLLAALSSQLTFNTRQQENIYTITPVATLAADCQCTMTLVANKSGTSGQSTSRQSSELFIKAHEEVALSQLSLNIDPGDSVTVTVTLSDGKVFHLEQQWREPGKP</sequence>
<dbReference type="RefSeq" id="WP_038473769.1">
    <property type="nucleotide sequence ID" value="NZ_CP009451.1"/>
</dbReference>
<dbReference type="Pfam" id="PF10610">
    <property type="entry name" value="Tafi-CsgC"/>
    <property type="match status" value="1"/>
</dbReference>
<dbReference type="InterPro" id="IPR014491">
    <property type="entry name" value="Curli_production_prot_CsgC"/>
</dbReference>
<keyword evidence="5" id="KW-0574">Periplasm</keyword>
<gene>
    <name evidence="7" type="ORF">JT31_04580</name>
</gene>
<comment type="subcellular location">
    <subcellularLocation>
        <location evidence="1">Periplasm</location>
    </subcellularLocation>
</comment>
<evidence type="ECO:0000256" key="3">
    <source>
        <dbReference type="ARBA" id="ARBA00017442"/>
    </source>
</evidence>
<evidence type="ECO:0000256" key="6">
    <source>
        <dbReference type="ARBA" id="ARBA00023186"/>
    </source>
</evidence>
<dbReference type="NCBIfam" id="NF007507">
    <property type="entry name" value="PRK10102.1"/>
    <property type="match status" value="1"/>
</dbReference>
<evidence type="ECO:0000313" key="7">
    <source>
        <dbReference type="EMBL" id="AIR03910.1"/>
    </source>
</evidence>
<organism evidence="7 8">
    <name type="scientific">Cedecea neteri</name>
    <dbReference type="NCBI Taxonomy" id="158822"/>
    <lineage>
        <taxon>Bacteria</taxon>
        <taxon>Pseudomonadati</taxon>
        <taxon>Pseudomonadota</taxon>
        <taxon>Gammaproteobacteria</taxon>
        <taxon>Enterobacterales</taxon>
        <taxon>Enterobacteriaceae</taxon>
        <taxon>Cedecea</taxon>
    </lineage>
</organism>
<comment type="similarity">
    <text evidence="2">Belongs to the CsgC/AgfC family.</text>
</comment>
<evidence type="ECO:0000256" key="2">
    <source>
        <dbReference type="ARBA" id="ARBA00006329"/>
    </source>
</evidence>
<dbReference type="Gene3D" id="2.60.40.2420">
    <property type="match status" value="1"/>
</dbReference>
<evidence type="ECO:0000256" key="5">
    <source>
        <dbReference type="ARBA" id="ARBA00022764"/>
    </source>
</evidence>
<evidence type="ECO:0000256" key="1">
    <source>
        <dbReference type="ARBA" id="ARBA00004418"/>
    </source>
</evidence>
<keyword evidence="8" id="KW-1185">Reference proteome</keyword>